<evidence type="ECO:0000313" key="1">
    <source>
        <dbReference type="EMBL" id="SHH75181.1"/>
    </source>
</evidence>
<accession>A0A1M5VIX2</accession>
<evidence type="ECO:0000313" key="2">
    <source>
        <dbReference type="Proteomes" id="UP000184109"/>
    </source>
</evidence>
<dbReference type="Proteomes" id="UP000184109">
    <property type="component" value="Unassembled WGS sequence"/>
</dbReference>
<reference evidence="2" key="1">
    <citation type="submission" date="2016-11" db="EMBL/GenBank/DDBJ databases">
        <authorList>
            <person name="Varghese N."/>
            <person name="Submissions S."/>
        </authorList>
    </citation>
    <scope>NUCLEOTIDE SEQUENCE [LARGE SCALE GENOMIC DNA]</scope>
    <source>
        <strain evidence="2">DSM 100572</strain>
    </source>
</reference>
<keyword evidence="2" id="KW-1185">Reference proteome</keyword>
<proteinExistence type="predicted"/>
<sequence length="423" mass="49318">MFYSFSENLNRIRDLDNSLTILTYAMKKKLMITLTMVMLLCVKSFGQKSFKDGYIITLKKDTIYGKVKYRPDSKNYVSCLFKKGNDTKEYFPNEIYEFGYNNYKAYRSRIAVGEFAEYLVKGHTSLYKSREMFHLQKNDEIFDLKSEIMNVEVNRLIGKVSVRNNRWKGIVSYFISDCLTNASEIIVNLKYNEKDLTNLIIQYNKCKGSNYKEFKSNLKWNIIEYGAIVGIKKSYIKARNKSSKYSYIKDNSISPTFGLLISIKSPRISQKMSYQGELLFSKSSYSSNNTDYKYGNLKNYDSYIDLTTLSIPISFKYAFSKRPSSLYFQGGSNIDYHIKYNVVNYEDTVNNNNIVYSMNNNNDFEINKIQIGLLAGLGFHKSFNNFNAEISLRYIHQLNNLETPKKFRGQKNSFSINLILLKK</sequence>
<gene>
    <name evidence="1" type="ORF">SAMN05444281_1837</name>
</gene>
<dbReference type="EMBL" id="FQXQ01000003">
    <property type="protein sequence ID" value="SHH75181.1"/>
    <property type="molecule type" value="Genomic_DNA"/>
</dbReference>
<dbReference type="AlphaFoldDB" id="A0A1M5VIX2"/>
<name>A0A1M5VIX2_9FLAO</name>
<protein>
    <submittedName>
        <fullName evidence="1">Uncharacterized protein</fullName>
    </submittedName>
</protein>
<organism evidence="1 2">
    <name type="scientific">Wenyingzhuangia marina</name>
    <dbReference type="NCBI Taxonomy" id="1195760"/>
    <lineage>
        <taxon>Bacteria</taxon>
        <taxon>Pseudomonadati</taxon>
        <taxon>Bacteroidota</taxon>
        <taxon>Flavobacteriia</taxon>
        <taxon>Flavobacteriales</taxon>
        <taxon>Flavobacteriaceae</taxon>
        <taxon>Wenyingzhuangia</taxon>
    </lineage>
</organism>
<dbReference type="STRING" id="1195760.SAMN05444281_1837"/>